<protein>
    <recommendedName>
        <fullName evidence="10">Disease resistance protein RGA3</fullName>
    </recommendedName>
</protein>
<evidence type="ECO:0008006" key="10">
    <source>
        <dbReference type="Google" id="ProtNLM"/>
    </source>
</evidence>
<accession>K4B580</accession>
<keyword evidence="9" id="KW-1185">Reference proteome</keyword>
<evidence type="ECO:0000313" key="8">
    <source>
        <dbReference type="EnsemblPlants" id="Solyc02g030290.1.1"/>
    </source>
</evidence>
<dbReference type="OMA" id="RMMENEC"/>
<dbReference type="Pfam" id="PF00931">
    <property type="entry name" value="NB-ARC"/>
    <property type="match status" value="1"/>
</dbReference>
<reference evidence="8" key="2">
    <citation type="submission" date="2015-06" db="UniProtKB">
        <authorList>
            <consortium name="EnsemblPlants"/>
        </authorList>
    </citation>
    <scope>IDENTIFICATION</scope>
    <source>
        <strain evidence="8">cv. Heinz 1706</strain>
    </source>
</reference>
<dbReference type="Proteomes" id="UP000004994">
    <property type="component" value="Chromosome 2"/>
</dbReference>
<evidence type="ECO:0000256" key="4">
    <source>
        <dbReference type="ARBA" id="ARBA00022821"/>
    </source>
</evidence>
<dbReference type="EnsemblPlants" id="Solyc02g030290.1.1">
    <property type="protein sequence ID" value="Solyc02g030290.1.1"/>
    <property type="gene ID" value="Solyc02g030290.1"/>
</dbReference>
<dbReference type="InterPro" id="IPR027417">
    <property type="entry name" value="P-loop_NTPase"/>
</dbReference>
<dbReference type="PhylomeDB" id="K4B580"/>
<dbReference type="HOGENOM" id="CLU_000837_9_0_1"/>
<evidence type="ECO:0000256" key="5">
    <source>
        <dbReference type="ARBA" id="ARBA00022840"/>
    </source>
</evidence>
<dbReference type="AlphaFoldDB" id="K4B580"/>
<dbReference type="PRINTS" id="PR00364">
    <property type="entry name" value="DISEASERSIST"/>
</dbReference>
<dbReference type="eggNOG" id="KOG4658">
    <property type="taxonomic scope" value="Eukaryota"/>
</dbReference>
<feature type="domain" description="Disease resistance N-terminal" evidence="7">
    <location>
        <begin position="10"/>
        <end position="93"/>
    </location>
</feature>
<dbReference type="InterPro" id="IPR042197">
    <property type="entry name" value="Apaf_helical"/>
</dbReference>
<dbReference type="InterPro" id="IPR002182">
    <property type="entry name" value="NB-ARC"/>
</dbReference>
<evidence type="ECO:0000256" key="1">
    <source>
        <dbReference type="ARBA" id="ARBA00022614"/>
    </source>
</evidence>
<dbReference type="Pfam" id="PF18052">
    <property type="entry name" value="Rx_N"/>
    <property type="match status" value="1"/>
</dbReference>
<dbReference type="PANTHER" id="PTHR36766:SF70">
    <property type="entry name" value="DISEASE RESISTANCE PROTEIN RGA4"/>
    <property type="match status" value="1"/>
</dbReference>
<evidence type="ECO:0000313" key="9">
    <source>
        <dbReference type="Proteomes" id="UP000004994"/>
    </source>
</evidence>
<reference evidence="8" key="1">
    <citation type="journal article" date="2012" name="Nature">
        <title>The tomato genome sequence provides insights into fleshy fruit evolution.</title>
        <authorList>
            <consortium name="Tomato Genome Consortium"/>
        </authorList>
    </citation>
    <scope>NUCLEOTIDE SEQUENCE [LARGE SCALE GENOMIC DNA]</scope>
    <source>
        <strain evidence="8">cv. Heinz 1706</strain>
    </source>
</reference>
<dbReference type="InParanoid" id="K4B580"/>
<feature type="domain" description="NB-ARC" evidence="6">
    <location>
        <begin position="94"/>
        <end position="242"/>
    </location>
</feature>
<keyword evidence="4" id="KW-0611">Plant defense</keyword>
<dbReference type="PANTHER" id="PTHR36766">
    <property type="entry name" value="PLANT BROAD-SPECTRUM MILDEW RESISTANCE PROTEIN RPW8"/>
    <property type="match status" value="1"/>
</dbReference>
<dbReference type="Gene3D" id="3.40.50.300">
    <property type="entry name" value="P-loop containing nucleotide triphosphate hydrolases"/>
    <property type="match status" value="1"/>
</dbReference>
<dbReference type="PaxDb" id="4081-Solyc02g030290.1.1"/>
<dbReference type="GO" id="GO:0005524">
    <property type="term" value="F:ATP binding"/>
    <property type="evidence" value="ECO:0007669"/>
    <property type="project" value="UniProtKB-KW"/>
</dbReference>
<evidence type="ECO:0000259" key="6">
    <source>
        <dbReference type="Pfam" id="PF00931"/>
    </source>
</evidence>
<dbReference type="Gene3D" id="1.10.8.430">
    <property type="entry name" value="Helical domain of apoptotic protease-activating factors"/>
    <property type="match status" value="1"/>
</dbReference>
<keyword evidence="3" id="KW-0547">Nucleotide-binding</keyword>
<keyword evidence="5" id="KW-0067">ATP-binding</keyword>
<keyword evidence="1" id="KW-0433">Leucine-rich repeat</keyword>
<evidence type="ECO:0000259" key="7">
    <source>
        <dbReference type="Pfam" id="PF18052"/>
    </source>
</evidence>
<dbReference type="STRING" id="4081.K4B580"/>
<keyword evidence="2" id="KW-0677">Repeat</keyword>
<sequence>MAEVLLSASVEVLLQKLLLLATSGTSHLWGSKKELKKLRRCLAMARAVLRDAERQQRKDQALKLWLKKLEDLAYDADNLLDELNYTTLKKSEWKGMGGLGKTTLARLIYNDEQIVRYFDERIWVCVSEIFDANKIIRLVLESLTQRSIDVQSRTALLQILHKELGGTKHLLLLDDVWNEKLEEWDDFKRSLVGINATKGNAIILTNRSERVASTVATHHLHFLEKLSADDCWSVFKERAFPEGDVPMELVTIGKQIVHKCSGLPLSSNLLEGMLHLTKETSEWSSVLRNGLWNLNGDENAVLQVLKLSFDHLP</sequence>
<evidence type="ECO:0000256" key="3">
    <source>
        <dbReference type="ARBA" id="ARBA00022741"/>
    </source>
</evidence>
<name>K4B580_SOLLC</name>
<dbReference type="GO" id="GO:0043531">
    <property type="term" value="F:ADP binding"/>
    <property type="evidence" value="ECO:0007669"/>
    <property type="project" value="InterPro"/>
</dbReference>
<evidence type="ECO:0000256" key="2">
    <source>
        <dbReference type="ARBA" id="ARBA00022737"/>
    </source>
</evidence>
<proteinExistence type="predicted"/>
<dbReference type="SUPFAM" id="SSF52540">
    <property type="entry name" value="P-loop containing nucleoside triphosphate hydrolases"/>
    <property type="match status" value="1"/>
</dbReference>
<organism evidence="8">
    <name type="scientific">Solanum lycopersicum</name>
    <name type="common">Tomato</name>
    <name type="synonym">Lycopersicon esculentum</name>
    <dbReference type="NCBI Taxonomy" id="4081"/>
    <lineage>
        <taxon>Eukaryota</taxon>
        <taxon>Viridiplantae</taxon>
        <taxon>Streptophyta</taxon>
        <taxon>Embryophyta</taxon>
        <taxon>Tracheophyta</taxon>
        <taxon>Spermatophyta</taxon>
        <taxon>Magnoliopsida</taxon>
        <taxon>eudicotyledons</taxon>
        <taxon>Gunneridae</taxon>
        <taxon>Pentapetalae</taxon>
        <taxon>asterids</taxon>
        <taxon>lamiids</taxon>
        <taxon>Solanales</taxon>
        <taxon>Solanaceae</taxon>
        <taxon>Solanoideae</taxon>
        <taxon>Solaneae</taxon>
        <taxon>Solanum</taxon>
        <taxon>Solanum subgen. Lycopersicon</taxon>
    </lineage>
</organism>
<dbReference type="Gramene" id="Solyc02g030290.1.1">
    <property type="protein sequence ID" value="Solyc02g030290.1.1"/>
    <property type="gene ID" value="Solyc02g030290.1"/>
</dbReference>
<dbReference type="GO" id="GO:0006952">
    <property type="term" value="P:defense response"/>
    <property type="evidence" value="ECO:0007669"/>
    <property type="project" value="UniProtKB-KW"/>
</dbReference>
<dbReference type="InterPro" id="IPR041118">
    <property type="entry name" value="Rx_N"/>
</dbReference>